<keyword evidence="3" id="KW-1185">Reference proteome</keyword>
<dbReference type="RefSeq" id="XP_020113178.1">
    <property type="nucleotide sequence ID" value="XM_020257589.1"/>
</dbReference>
<dbReference type="CDD" id="cd07535">
    <property type="entry name" value="HAD_VSP"/>
    <property type="match status" value="1"/>
</dbReference>
<dbReference type="NCBIfam" id="TIGR01675">
    <property type="entry name" value="plant-AP"/>
    <property type="match status" value="1"/>
</dbReference>
<dbReference type="Gene3D" id="3.40.50.1000">
    <property type="entry name" value="HAD superfamily/HAD-like"/>
    <property type="match status" value="1"/>
</dbReference>
<dbReference type="AlphaFoldDB" id="A0A6P5H9N9"/>
<dbReference type="InterPro" id="IPR023214">
    <property type="entry name" value="HAD_sf"/>
</dbReference>
<evidence type="ECO:0000256" key="1">
    <source>
        <dbReference type="ARBA" id="ARBA00022729"/>
    </source>
</evidence>
<dbReference type="InterPro" id="IPR010028">
    <property type="entry name" value="Acid_phosphatase_pln"/>
</dbReference>
<keyword evidence="2" id="KW-0812">Transmembrane</keyword>
<dbReference type="InterPro" id="IPR005519">
    <property type="entry name" value="Acid_phosphat_B-like"/>
</dbReference>
<dbReference type="Proteomes" id="UP000515123">
    <property type="component" value="Linkage group 22"/>
</dbReference>
<reference evidence="4" key="2">
    <citation type="submission" date="2025-08" db="UniProtKB">
        <authorList>
            <consortium name="RefSeq"/>
        </authorList>
    </citation>
    <scope>IDENTIFICATION</scope>
    <source>
        <tissue evidence="4">Leaf</tissue>
    </source>
</reference>
<evidence type="ECO:0000256" key="2">
    <source>
        <dbReference type="SAM" id="Phobius"/>
    </source>
</evidence>
<dbReference type="GeneID" id="109727456"/>
<gene>
    <name evidence="4" type="primary">LOC109727456</name>
</gene>
<organism evidence="3 4">
    <name type="scientific">Ananas comosus</name>
    <name type="common">Pineapple</name>
    <name type="synonym">Ananas ananas</name>
    <dbReference type="NCBI Taxonomy" id="4615"/>
    <lineage>
        <taxon>Eukaryota</taxon>
        <taxon>Viridiplantae</taxon>
        <taxon>Streptophyta</taxon>
        <taxon>Embryophyta</taxon>
        <taxon>Tracheophyta</taxon>
        <taxon>Spermatophyta</taxon>
        <taxon>Magnoliopsida</taxon>
        <taxon>Liliopsida</taxon>
        <taxon>Poales</taxon>
        <taxon>Bromeliaceae</taxon>
        <taxon>Bromelioideae</taxon>
        <taxon>Ananas</taxon>
    </lineage>
</organism>
<sequence length="404" mass="45279">MPDFAINSISALGLLLTCLLLYSSLWLALGCSVGFVALVCRSWYRKAGWLCSLSEKKAIFSYKTCIRSIAARATPRFKLIWWRPFAPDSPTPIAFLARHSIAAQPRVFPLSSINYPHPPNNPPYSTMKPLLLLFLLFLPLFSIASQDPHILPRPLILELPSHGGTEPSIAGSAGGEAEEEGEESAELRRLRCSSWRFAAEANNLGPWKTVPADCAGYVREFMTGRAYKSDLEIVAQSAAAYARSVRLAGDGMDVWVFDVDETLLSNLPYYADHGYGHELFDAHEFDKWVEKSIAPAIQSSLKLYEEVRALGFKVFLLTGRSEGHRTFTVENLKKVGFQDWDRLILRGPDDRGKPATMFKSEKRREMEVDGYRILGNSGDQWSDLLGSSLSNRSFKLPNPMYYIP</sequence>
<dbReference type="SUPFAM" id="SSF56784">
    <property type="entry name" value="HAD-like"/>
    <property type="match status" value="1"/>
</dbReference>
<protein>
    <submittedName>
        <fullName evidence="4">Acid phosphatase 1-like isoform X1</fullName>
    </submittedName>
</protein>
<name>A0A6P5H9N9_ANACO</name>
<keyword evidence="1" id="KW-0732">Signal</keyword>
<dbReference type="PANTHER" id="PTHR31284">
    <property type="entry name" value="ACID PHOSPHATASE-LIKE PROTEIN"/>
    <property type="match status" value="1"/>
</dbReference>
<feature type="transmembrane region" description="Helical" evidence="2">
    <location>
        <begin position="12"/>
        <end position="40"/>
    </location>
</feature>
<accession>A0A6P5H9N9</accession>
<dbReference type="Pfam" id="PF03767">
    <property type="entry name" value="Acid_phosphat_B"/>
    <property type="match status" value="1"/>
</dbReference>
<evidence type="ECO:0000313" key="3">
    <source>
        <dbReference type="Proteomes" id="UP000515123"/>
    </source>
</evidence>
<keyword evidence="2" id="KW-1133">Transmembrane helix</keyword>
<dbReference type="PANTHER" id="PTHR31284:SF7">
    <property type="entry name" value="ACID PHOSPHATASE-LIKE PROTEIN"/>
    <property type="match status" value="1"/>
</dbReference>
<dbReference type="OrthoDB" id="59415at2759"/>
<proteinExistence type="predicted"/>
<keyword evidence="2" id="KW-0472">Membrane</keyword>
<reference evidence="3" key="1">
    <citation type="journal article" date="2015" name="Nat. Genet.">
        <title>The pineapple genome and the evolution of CAM photosynthesis.</title>
        <authorList>
            <person name="Ming R."/>
            <person name="VanBuren R."/>
            <person name="Wai C.M."/>
            <person name="Tang H."/>
            <person name="Schatz M.C."/>
            <person name="Bowers J.E."/>
            <person name="Lyons E."/>
            <person name="Wang M.L."/>
            <person name="Chen J."/>
            <person name="Biggers E."/>
            <person name="Zhang J."/>
            <person name="Huang L."/>
            <person name="Zhang L."/>
            <person name="Miao W."/>
            <person name="Zhang J."/>
            <person name="Ye Z."/>
            <person name="Miao C."/>
            <person name="Lin Z."/>
            <person name="Wang H."/>
            <person name="Zhou H."/>
            <person name="Yim W.C."/>
            <person name="Priest H.D."/>
            <person name="Zheng C."/>
            <person name="Woodhouse M."/>
            <person name="Edger P.P."/>
            <person name="Guyot R."/>
            <person name="Guo H.B."/>
            <person name="Guo H."/>
            <person name="Zheng G."/>
            <person name="Singh R."/>
            <person name="Sharma A."/>
            <person name="Min X."/>
            <person name="Zheng Y."/>
            <person name="Lee H."/>
            <person name="Gurtowski J."/>
            <person name="Sedlazeck F.J."/>
            <person name="Harkess A."/>
            <person name="McKain M.R."/>
            <person name="Liao Z."/>
            <person name="Fang J."/>
            <person name="Liu J."/>
            <person name="Zhang X."/>
            <person name="Zhang Q."/>
            <person name="Hu W."/>
            <person name="Qin Y."/>
            <person name="Wang K."/>
            <person name="Chen L.Y."/>
            <person name="Shirley N."/>
            <person name="Lin Y.R."/>
            <person name="Liu L.Y."/>
            <person name="Hernandez A.G."/>
            <person name="Wright C.L."/>
            <person name="Bulone V."/>
            <person name="Tuskan G.A."/>
            <person name="Heath K."/>
            <person name="Zee F."/>
            <person name="Moore P.H."/>
            <person name="Sunkar R."/>
            <person name="Leebens-Mack J.H."/>
            <person name="Mockler T."/>
            <person name="Bennetzen J.L."/>
            <person name="Freeling M."/>
            <person name="Sankoff D."/>
            <person name="Paterson A.H."/>
            <person name="Zhu X."/>
            <person name="Yang X."/>
            <person name="Smith J.A."/>
            <person name="Cushman J.C."/>
            <person name="Paull R.E."/>
            <person name="Yu Q."/>
        </authorList>
    </citation>
    <scope>NUCLEOTIDE SEQUENCE [LARGE SCALE GENOMIC DNA]</scope>
    <source>
        <strain evidence="3">cv. F153</strain>
    </source>
</reference>
<dbReference type="GO" id="GO:0003993">
    <property type="term" value="F:acid phosphatase activity"/>
    <property type="evidence" value="ECO:0007669"/>
    <property type="project" value="InterPro"/>
</dbReference>
<evidence type="ECO:0000313" key="4">
    <source>
        <dbReference type="RefSeq" id="XP_020113178.1"/>
    </source>
</evidence>
<dbReference type="InterPro" id="IPR036412">
    <property type="entry name" value="HAD-like_sf"/>
</dbReference>